<dbReference type="InterPro" id="IPR044206">
    <property type="entry name" value="EGC1/2"/>
</dbReference>
<evidence type="ECO:0000256" key="1">
    <source>
        <dbReference type="SAM" id="SignalP"/>
    </source>
</evidence>
<feature type="domain" description="Expansin-like EG45" evidence="2">
    <location>
        <begin position="43"/>
        <end position="120"/>
    </location>
</feature>
<dbReference type="PANTHER" id="PTHR47295:SF4">
    <property type="entry name" value="EXPANSIN-LIKE EG45 DOMAIN-CONTAINING PROTEIN"/>
    <property type="match status" value="1"/>
</dbReference>
<dbReference type="PANTHER" id="PTHR47295">
    <property type="entry name" value="EG45-LIKE DOMAIN CONTAINING PROTEIN 1-RELATED"/>
    <property type="match status" value="1"/>
</dbReference>
<reference evidence="3 4" key="1">
    <citation type="submission" date="2024-11" db="EMBL/GenBank/DDBJ databases">
        <title>Chromosome-level genome assembly of Eucalyptus globulus Labill. provides insights into its genome evolution.</title>
        <authorList>
            <person name="Li X."/>
        </authorList>
    </citation>
    <scope>NUCLEOTIDE SEQUENCE [LARGE SCALE GENOMIC DNA]</scope>
    <source>
        <strain evidence="3">CL2024</strain>
        <tissue evidence="3">Fresh tender leaves</tissue>
    </source>
</reference>
<evidence type="ECO:0000313" key="4">
    <source>
        <dbReference type="Proteomes" id="UP001634007"/>
    </source>
</evidence>
<evidence type="ECO:0000259" key="2">
    <source>
        <dbReference type="PROSITE" id="PS50842"/>
    </source>
</evidence>
<gene>
    <name evidence="3" type="ORF">ACJRO7_016705</name>
</gene>
<organism evidence="3 4">
    <name type="scientific">Eucalyptus globulus</name>
    <name type="common">Tasmanian blue gum</name>
    <dbReference type="NCBI Taxonomy" id="34317"/>
    <lineage>
        <taxon>Eukaryota</taxon>
        <taxon>Viridiplantae</taxon>
        <taxon>Streptophyta</taxon>
        <taxon>Embryophyta</taxon>
        <taxon>Tracheophyta</taxon>
        <taxon>Spermatophyta</taxon>
        <taxon>Magnoliopsida</taxon>
        <taxon>eudicotyledons</taxon>
        <taxon>Gunneridae</taxon>
        <taxon>Pentapetalae</taxon>
        <taxon>rosids</taxon>
        <taxon>malvids</taxon>
        <taxon>Myrtales</taxon>
        <taxon>Myrtaceae</taxon>
        <taxon>Myrtoideae</taxon>
        <taxon>Eucalypteae</taxon>
        <taxon>Eucalyptus</taxon>
    </lineage>
</organism>
<keyword evidence="4" id="KW-1185">Reference proteome</keyword>
<dbReference type="PROSITE" id="PS50842">
    <property type="entry name" value="EXPANSIN_EG45"/>
    <property type="match status" value="1"/>
</dbReference>
<dbReference type="InterPro" id="IPR009009">
    <property type="entry name" value="RlpA-like_DPBB"/>
</dbReference>
<dbReference type="SMART" id="SM00837">
    <property type="entry name" value="DPBB_1"/>
    <property type="match status" value="1"/>
</dbReference>
<dbReference type="EMBL" id="JBJKBG010000003">
    <property type="protein sequence ID" value="KAL3747927.1"/>
    <property type="molecule type" value="Genomic_DNA"/>
</dbReference>
<dbReference type="AlphaFoldDB" id="A0ABD3L909"/>
<feature type="signal peptide" evidence="1">
    <location>
        <begin position="1"/>
        <end position="27"/>
    </location>
</feature>
<dbReference type="InterPro" id="IPR007112">
    <property type="entry name" value="Expansin/allergen_DPBB_dom"/>
</dbReference>
<dbReference type="Pfam" id="PF03330">
    <property type="entry name" value="DPBB_1"/>
    <property type="match status" value="1"/>
</dbReference>
<comment type="caution">
    <text evidence="3">The sequence shown here is derived from an EMBL/GenBank/DDBJ whole genome shotgun (WGS) entry which is preliminary data.</text>
</comment>
<feature type="chain" id="PRO_5044777745" description="Expansin-like EG45 domain-containing protein" evidence="1">
    <location>
        <begin position="28"/>
        <end position="120"/>
    </location>
</feature>
<accession>A0ABD3L909</accession>
<proteinExistence type="predicted"/>
<sequence length="120" mass="12852">MAPRATDLVLSLMTFLRLTILLFRTSAQRYGIATFYTSPYKPAASEAIWNGGATCGQHYQVTCLSGMNLGIPKPCRGSTLVVMQIVDRCPANACRGTIHLSQEASASIAVPNAGAININY</sequence>
<keyword evidence="1" id="KW-0732">Signal</keyword>
<evidence type="ECO:0000313" key="3">
    <source>
        <dbReference type="EMBL" id="KAL3747927.1"/>
    </source>
</evidence>
<dbReference type="Proteomes" id="UP001634007">
    <property type="component" value="Unassembled WGS sequence"/>
</dbReference>
<dbReference type="InterPro" id="IPR036908">
    <property type="entry name" value="RlpA-like_sf"/>
</dbReference>
<dbReference type="Gene3D" id="2.40.40.10">
    <property type="entry name" value="RlpA-like domain"/>
    <property type="match status" value="1"/>
</dbReference>
<name>A0ABD3L909_EUCGL</name>
<dbReference type="CDD" id="cd22269">
    <property type="entry name" value="DPBB_EG45-like"/>
    <property type="match status" value="1"/>
</dbReference>
<dbReference type="SUPFAM" id="SSF50685">
    <property type="entry name" value="Barwin-like endoglucanases"/>
    <property type="match status" value="1"/>
</dbReference>
<protein>
    <recommendedName>
        <fullName evidence="2">Expansin-like EG45 domain-containing protein</fullName>
    </recommendedName>
</protein>